<evidence type="ECO:0000256" key="4">
    <source>
        <dbReference type="ARBA" id="ARBA00022576"/>
    </source>
</evidence>
<feature type="domain" description="Aminotransferase class I/classII large" evidence="9">
    <location>
        <begin position="45"/>
        <end position="369"/>
    </location>
</feature>
<dbReference type="InterPro" id="IPR000796">
    <property type="entry name" value="Asp_trans"/>
</dbReference>
<keyword evidence="6" id="KW-0663">Pyridoxal phosphate</keyword>
<dbReference type="Pfam" id="PF00155">
    <property type="entry name" value="Aminotran_1_2"/>
    <property type="match status" value="1"/>
</dbReference>
<sequence length="370" mass="40871">MQRLKIGNRNSVRHLSTMFFNNVTKGAPDVMYHLKVQADGDTSPEKVDLGVGIYRNEQGVYNEMKVLKEAKASMTAANPDHDYEVTTGNPSYLKNAAKLVFGKDSALLQDGRVASAQTIFGTGAVHIAFMLMSRSVPGMSKTVYVGTPAWGNYVPMLGLAGLEAKTYRHYDPKTGGVDWPSVLDAVRTAPQGSSFVLQACCHNPTAADFTKEQWRTLAREMKARQLFPVFDIAYQGLGNGPEEDIYSVRHFAEQGLEMLVCQSFSKNFGLYGERVGAVHALCPTADVAAAVHDQLRFLIRSEFSSSPAYGARLVDLVLSDPAREVVWQGELDAIYERLHRIRAKLFNLFSNVYKTPGDWSVITKGTGLFR</sequence>
<comment type="catalytic activity">
    <reaction evidence="7 8">
        <text>L-aspartate + 2-oxoglutarate = oxaloacetate + L-glutamate</text>
        <dbReference type="Rhea" id="RHEA:21824"/>
        <dbReference type="ChEBI" id="CHEBI:16452"/>
        <dbReference type="ChEBI" id="CHEBI:16810"/>
        <dbReference type="ChEBI" id="CHEBI:29985"/>
        <dbReference type="ChEBI" id="CHEBI:29991"/>
        <dbReference type="EC" id="2.6.1.1"/>
    </reaction>
</comment>
<keyword evidence="4 8" id="KW-0032">Aminotransferase</keyword>
<evidence type="ECO:0000313" key="10">
    <source>
        <dbReference type="EMBL" id="KAK7403507.1"/>
    </source>
</evidence>
<dbReference type="SUPFAM" id="SSF53383">
    <property type="entry name" value="PLP-dependent transferases"/>
    <property type="match status" value="1"/>
</dbReference>
<reference evidence="10 11" key="1">
    <citation type="journal article" date="2025" name="Microbiol. Resour. Announc.">
        <title>Draft genome sequences for Neonectria magnoliae and Neonectria punicea, canker pathogens of Liriodendron tulipifera and Acer saccharum in West Virginia.</title>
        <authorList>
            <person name="Petronek H.M."/>
            <person name="Kasson M.T."/>
            <person name="Metheny A.M."/>
            <person name="Stauder C.M."/>
            <person name="Lovett B."/>
            <person name="Lynch S.C."/>
            <person name="Garnas J.R."/>
            <person name="Kasson L.R."/>
            <person name="Stajich J.E."/>
        </authorList>
    </citation>
    <scope>NUCLEOTIDE SEQUENCE [LARGE SCALE GENOMIC DNA]</scope>
    <source>
        <strain evidence="10 11">NRRL 64653</strain>
    </source>
</reference>
<evidence type="ECO:0000256" key="7">
    <source>
        <dbReference type="ARBA" id="ARBA00049185"/>
    </source>
</evidence>
<comment type="cofactor">
    <cofactor evidence="1">
        <name>pyridoxal 5'-phosphate</name>
        <dbReference type="ChEBI" id="CHEBI:597326"/>
    </cofactor>
</comment>
<evidence type="ECO:0000256" key="8">
    <source>
        <dbReference type="RuleBase" id="RU000480"/>
    </source>
</evidence>
<comment type="subunit">
    <text evidence="3 8">Homodimer.</text>
</comment>
<organism evidence="10 11">
    <name type="scientific">Neonectria punicea</name>
    <dbReference type="NCBI Taxonomy" id="979145"/>
    <lineage>
        <taxon>Eukaryota</taxon>
        <taxon>Fungi</taxon>
        <taxon>Dikarya</taxon>
        <taxon>Ascomycota</taxon>
        <taxon>Pezizomycotina</taxon>
        <taxon>Sordariomycetes</taxon>
        <taxon>Hypocreomycetidae</taxon>
        <taxon>Hypocreales</taxon>
        <taxon>Nectriaceae</taxon>
        <taxon>Neonectria</taxon>
    </lineage>
</organism>
<dbReference type="InterPro" id="IPR004838">
    <property type="entry name" value="NHTrfase_class1_PyrdxlP-BS"/>
</dbReference>
<dbReference type="Gene3D" id="3.90.1150.10">
    <property type="entry name" value="Aspartate Aminotransferase, domain 1"/>
    <property type="match status" value="1"/>
</dbReference>
<dbReference type="InterPro" id="IPR004839">
    <property type="entry name" value="Aminotransferase_I/II_large"/>
</dbReference>
<comment type="caution">
    <text evidence="10">The sequence shown here is derived from an EMBL/GenBank/DDBJ whole genome shotgun (WGS) entry which is preliminary data.</text>
</comment>
<protein>
    <recommendedName>
        <fullName evidence="8">Aspartate aminotransferase</fullName>
        <ecNumber evidence="8">2.6.1.1</ecNumber>
    </recommendedName>
</protein>
<comment type="miscellaneous">
    <text evidence="8">In eukaryotes there are cytoplasmic, mitochondrial and chloroplastic isozymes.</text>
</comment>
<dbReference type="Proteomes" id="UP001498476">
    <property type="component" value="Unassembled WGS sequence"/>
</dbReference>
<proteinExistence type="inferred from homology"/>
<dbReference type="EMBL" id="JAZAVJ010000243">
    <property type="protein sequence ID" value="KAK7403507.1"/>
    <property type="molecule type" value="Genomic_DNA"/>
</dbReference>
<evidence type="ECO:0000313" key="11">
    <source>
        <dbReference type="Proteomes" id="UP001498476"/>
    </source>
</evidence>
<dbReference type="PROSITE" id="PS00105">
    <property type="entry name" value="AA_TRANSFER_CLASS_1"/>
    <property type="match status" value="1"/>
</dbReference>
<keyword evidence="11" id="KW-1185">Reference proteome</keyword>
<dbReference type="Gene3D" id="3.40.640.10">
    <property type="entry name" value="Type I PLP-dependent aspartate aminotransferase-like (Major domain)"/>
    <property type="match status" value="1"/>
</dbReference>
<dbReference type="CDD" id="cd00609">
    <property type="entry name" value="AAT_like"/>
    <property type="match status" value="1"/>
</dbReference>
<evidence type="ECO:0000256" key="3">
    <source>
        <dbReference type="ARBA" id="ARBA00011738"/>
    </source>
</evidence>
<dbReference type="PRINTS" id="PR00799">
    <property type="entry name" value="TRANSAMINASE"/>
</dbReference>
<comment type="similarity">
    <text evidence="2">Belongs to the class-I pyridoxal-phosphate-dependent aminotransferase family.</text>
</comment>
<dbReference type="EC" id="2.6.1.1" evidence="8"/>
<gene>
    <name evidence="10" type="ORF">QQX98_010737</name>
</gene>
<dbReference type="InterPro" id="IPR015422">
    <property type="entry name" value="PyrdxlP-dep_Trfase_small"/>
</dbReference>
<evidence type="ECO:0000256" key="5">
    <source>
        <dbReference type="ARBA" id="ARBA00022679"/>
    </source>
</evidence>
<dbReference type="PANTHER" id="PTHR11879">
    <property type="entry name" value="ASPARTATE AMINOTRANSFERASE"/>
    <property type="match status" value="1"/>
</dbReference>
<evidence type="ECO:0000256" key="2">
    <source>
        <dbReference type="ARBA" id="ARBA00007441"/>
    </source>
</evidence>
<dbReference type="InterPro" id="IPR015421">
    <property type="entry name" value="PyrdxlP-dep_Trfase_major"/>
</dbReference>
<evidence type="ECO:0000259" key="9">
    <source>
        <dbReference type="Pfam" id="PF00155"/>
    </source>
</evidence>
<evidence type="ECO:0000256" key="6">
    <source>
        <dbReference type="ARBA" id="ARBA00022898"/>
    </source>
</evidence>
<name>A0ABR1GNQ0_9HYPO</name>
<dbReference type="PANTHER" id="PTHR11879:SF22">
    <property type="entry name" value="ASPARTATE AMINOTRANSFERASE, MITOCHONDRIAL"/>
    <property type="match status" value="1"/>
</dbReference>
<accession>A0ABR1GNQ0</accession>
<evidence type="ECO:0000256" key="1">
    <source>
        <dbReference type="ARBA" id="ARBA00001933"/>
    </source>
</evidence>
<keyword evidence="5 8" id="KW-0808">Transferase</keyword>
<dbReference type="InterPro" id="IPR015424">
    <property type="entry name" value="PyrdxlP-dep_Trfase"/>
</dbReference>